<protein>
    <submittedName>
        <fullName evidence="4">Lysine/arginine/ornithine transporter subunit periplasmic-binding component of ABC superfamily</fullName>
    </submittedName>
</protein>
<evidence type="ECO:0000259" key="3">
    <source>
        <dbReference type="SMART" id="SM00062"/>
    </source>
</evidence>
<feature type="domain" description="Solute-binding protein family 3/N-terminal" evidence="3">
    <location>
        <begin position="26"/>
        <end position="253"/>
    </location>
</feature>
<evidence type="ECO:0000313" key="5">
    <source>
        <dbReference type="Proteomes" id="UP000195569"/>
    </source>
</evidence>
<dbReference type="AlphaFoldDB" id="A0A1N7STZ6"/>
<comment type="caution">
    <text evidence="4">The sequence shown here is derived from an EMBL/GenBank/DDBJ whole genome shotgun (WGS) entry which is preliminary data.</text>
</comment>
<dbReference type="SUPFAM" id="SSF53850">
    <property type="entry name" value="Periplasmic binding protein-like II"/>
    <property type="match status" value="1"/>
</dbReference>
<evidence type="ECO:0000256" key="2">
    <source>
        <dbReference type="SAM" id="SignalP"/>
    </source>
</evidence>
<reference evidence="4" key="1">
    <citation type="submission" date="2016-12" db="EMBL/GenBank/DDBJ databases">
        <authorList>
            <person name="Moulin L."/>
        </authorList>
    </citation>
    <scope>NUCLEOTIDE SEQUENCE [LARGE SCALE GENOMIC DNA]</scope>
    <source>
        <strain evidence="4">STM 7183</strain>
    </source>
</reference>
<dbReference type="SMART" id="SM00062">
    <property type="entry name" value="PBPb"/>
    <property type="match status" value="1"/>
</dbReference>
<dbReference type="EMBL" id="CYGY02000096">
    <property type="protein sequence ID" value="SIT50957.1"/>
    <property type="molecule type" value="Genomic_DNA"/>
</dbReference>
<organism evidence="4 5">
    <name type="scientific">Paraburkholderia piptadeniae</name>
    <dbReference type="NCBI Taxonomy" id="1701573"/>
    <lineage>
        <taxon>Bacteria</taxon>
        <taxon>Pseudomonadati</taxon>
        <taxon>Pseudomonadota</taxon>
        <taxon>Betaproteobacteria</taxon>
        <taxon>Burkholderiales</taxon>
        <taxon>Burkholderiaceae</taxon>
        <taxon>Paraburkholderia</taxon>
    </lineage>
</organism>
<dbReference type="PANTHER" id="PTHR35936:SF17">
    <property type="entry name" value="ARGININE-BINDING EXTRACELLULAR PROTEIN ARTP"/>
    <property type="match status" value="1"/>
</dbReference>
<dbReference type="Gene3D" id="3.40.190.10">
    <property type="entry name" value="Periplasmic binding protein-like II"/>
    <property type="match status" value="2"/>
</dbReference>
<dbReference type="InterPro" id="IPR001638">
    <property type="entry name" value="Solute-binding_3/MltF_N"/>
</dbReference>
<evidence type="ECO:0000256" key="1">
    <source>
        <dbReference type="ARBA" id="ARBA00022729"/>
    </source>
</evidence>
<dbReference type="Proteomes" id="UP000195569">
    <property type="component" value="Unassembled WGS sequence"/>
</dbReference>
<dbReference type="Pfam" id="PF00497">
    <property type="entry name" value="SBP_bac_3"/>
    <property type="match status" value="1"/>
</dbReference>
<keyword evidence="1 2" id="KW-0732">Signal</keyword>
<keyword evidence="5" id="KW-1185">Reference proteome</keyword>
<sequence>MNILTKILAVVLCSTFGVQMANAEQVVRIGTVLDQAPFEYRDSAGKVAGIEVALGNAMCEIMKVKCQWVTMDFDALIPALKAKKIDAAFAQMTITKERQKTLDFSNPVTSAQVQYVAKTGSGITEDPKTLKGKTVGVQSGSIQEAYMRARLSEVNTKVYQTVNEAYLDLQANRIDAVLDDKSAEYDWIQKQGKQAGYDYAGKPITDAEIFGPGTGIAVRKGDTQLLSMINGALSKIMADGTFAKETGKVFPFSIAPTQ</sequence>
<name>A0A1N7STZ6_9BURK</name>
<feature type="signal peptide" evidence="2">
    <location>
        <begin position="1"/>
        <end position="23"/>
    </location>
</feature>
<accession>A0A1N7STZ6</accession>
<evidence type="ECO:0000313" key="4">
    <source>
        <dbReference type="EMBL" id="SIT50957.1"/>
    </source>
</evidence>
<feature type="chain" id="PRO_5013247241" evidence="2">
    <location>
        <begin position="24"/>
        <end position="258"/>
    </location>
</feature>
<gene>
    <name evidence="4" type="primary">argT</name>
    <name evidence="4" type="ORF">BN2476_960108</name>
</gene>
<dbReference type="PANTHER" id="PTHR35936">
    <property type="entry name" value="MEMBRANE-BOUND LYTIC MUREIN TRANSGLYCOSYLASE F"/>
    <property type="match status" value="1"/>
</dbReference>
<proteinExistence type="predicted"/>
<dbReference type="RefSeq" id="WP_173819715.1">
    <property type="nucleotide sequence ID" value="NZ_CYGY02000096.1"/>
</dbReference>